<dbReference type="InterPro" id="IPR016135">
    <property type="entry name" value="UBQ-conjugating_enzyme/RWD"/>
</dbReference>
<sequence>MIESIKALALASGDGALAFKTRKGAIPFVKLDPAPTIRLQNKQLWVPGYQDMKREKVNSLIFEIRFPPTYPIGPPFFRIITPRFLPLMHVTGGGSICMDLLRPTAGSPATVSPSCSGRSFRMALFGIPN</sequence>
<protein>
    <recommendedName>
        <fullName evidence="1">UBC core domain-containing protein</fullName>
    </recommendedName>
</protein>
<dbReference type="PROSITE" id="PS50127">
    <property type="entry name" value="UBC_2"/>
    <property type="match status" value="1"/>
</dbReference>
<name>A0AAD7JMN5_9AGAR</name>
<accession>A0AAD7JMN5</accession>
<comment type="caution">
    <text evidence="2">The sequence shown here is derived from an EMBL/GenBank/DDBJ whole genome shotgun (WGS) entry which is preliminary data.</text>
</comment>
<feature type="domain" description="UBC core" evidence="1">
    <location>
        <begin position="3"/>
        <end position="129"/>
    </location>
</feature>
<proteinExistence type="predicted"/>
<dbReference type="SUPFAM" id="SSF54495">
    <property type="entry name" value="UBC-like"/>
    <property type="match status" value="1"/>
</dbReference>
<evidence type="ECO:0000259" key="1">
    <source>
        <dbReference type="PROSITE" id="PS50127"/>
    </source>
</evidence>
<gene>
    <name evidence="2" type="ORF">DFH07DRAFT_1008760</name>
</gene>
<evidence type="ECO:0000313" key="3">
    <source>
        <dbReference type="Proteomes" id="UP001215280"/>
    </source>
</evidence>
<keyword evidence="3" id="KW-1185">Reference proteome</keyword>
<dbReference type="InterPro" id="IPR000608">
    <property type="entry name" value="UBC"/>
</dbReference>
<dbReference type="AlphaFoldDB" id="A0AAD7JMN5"/>
<dbReference type="EMBL" id="JARJLG010000028">
    <property type="protein sequence ID" value="KAJ7768138.1"/>
    <property type="molecule type" value="Genomic_DNA"/>
</dbReference>
<reference evidence="2" key="1">
    <citation type="submission" date="2023-03" db="EMBL/GenBank/DDBJ databases">
        <title>Massive genome expansion in bonnet fungi (Mycena s.s.) driven by repeated elements and novel gene families across ecological guilds.</title>
        <authorList>
            <consortium name="Lawrence Berkeley National Laboratory"/>
            <person name="Harder C.B."/>
            <person name="Miyauchi S."/>
            <person name="Viragh M."/>
            <person name="Kuo A."/>
            <person name="Thoen E."/>
            <person name="Andreopoulos B."/>
            <person name="Lu D."/>
            <person name="Skrede I."/>
            <person name="Drula E."/>
            <person name="Henrissat B."/>
            <person name="Morin E."/>
            <person name="Kohler A."/>
            <person name="Barry K."/>
            <person name="LaButti K."/>
            <person name="Morin E."/>
            <person name="Salamov A."/>
            <person name="Lipzen A."/>
            <person name="Mereny Z."/>
            <person name="Hegedus B."/>
            <person name="Baldrian P."/>
            <person name="Stursova M."/>
            <person name="Weitz H."/>
            <person name="Taylor A."/>
            <person name="Grigoriev I.V."/>
            <person name="Nagy L.G."/>
            <person name="Martin F."/>
            <person name="Kauserud H."/>
        </authorList>
    </citation>
    <scope>NUCLEOTIDE SEQUENCE</scope>
    <source>
        <strain evidence="2">CBHHK188m</strain>
    </source>
</reference>
<organism evidence="2 3">
    <name type="scientific">Mycena maculata</name>
    <dbReference type="NCBI Taxonomy" id="230809"/>
    <lineage>
        <taxon>Eukaryota</taxon>
        <taxon>Fungi</taxon>
        <taxon>Dikarya</taxon>
        <taxon>Basidiomycota</taxon>
        <taxon>Agaricomycotina</taxon>
        <taxon>Agaricomycetes</taxon>
        <taxon>Agaricomycetidae</taxon>
        <taxon>Agaricales</taxon>
        <taxon>Marasmiineae</taxon>
        <taxon>Mycenaceae</taxon>
        <taxon>Mycena</taxon>
    </lineage>
</organism>
<dbReference type="Proteomes" id="UP001215280">
    <property type="component" value="Unassembled WGS sequence"/>
</dbReference>
<dbReference type="Gene3D" id="3.10.110.10">
    <property type="entry name" value="Ubiquitin Conjugating Enzyme"/>
    <property type="match status" value="1"/>
</dbReference>
<evidence type="ECO:0000313" key="2">
    <source>
        <dbReference type="EMBL" id="KAJ7768138.1"/>
    </source>
</evidence>